<keyword evidence="4" id="KW-0969">Cilium</keyword>
<keyword evidence="5" id="KW-1185">Reference proteome</keyword>
<keyword evidence="4" id="KW-0966">Cell projection</keyword>
<dbReference type="AlphaFoldDB" id="A0LDL4"/>
<name>A0LDL4_MAGMM</name>
<keyword evidence="4" id="KW-0282">Flagellum</keyword>
<gene>
    <name evidence="4" type="ordered locus">Mmc1_3572</name>
</gene>
<reference evidence="4 5" key="2">
    <citation type="journal article" date="2012" name="Int. J. Syst. Evol. Microbiol.">
        <title>Magnetococcus marinus gen. nov., sp. nov., a marine, magnetotactic bacterium that represents a novel lineage (Magnetococcaceae fam. nov.; Magnetococcales ord. nov.) at the base of the Alphaproteobacteria.</title>
        <authorList>
            <person name="Bazylinski D.A."/>
            <person name="Williams T.J."/>
            <person name="Lefevre C.T."/>
            <person name="Berg R.J."/>
            <person name="Zhang C.L."/>
            <person name="Bowser S.S."/>
            <person name="Dean A.J."/>
            <person name="Beveridge T.J."/>
        </authorList>
    </citation>
    <scope>NUCLEOTIDE SEQUENCE [LARGE SCALE GENOMIC DNA]</scope>
    <source>
        <strain evidence="5">ATCC BAA-1437 / JCM 17883 / MC-1</strain>
    </source>
</reference>
<feature type="coiled-coil region" evidence="1">
    <location>
        <begin position="273"/>
        <end position="300"/>
    </location>
</feature>
<evidence type="ECO:0000313" key="5">
    <source>
        <dbReference type="Proteomes" id="UP000002586"/>
    </source>
</evidence>
<dbReference type="CDD" id="cd17470">
    <property type="entry name" value="T3SS_Flik_C"/>
    <property type="match status" value="1"/>
</dbReference>
<sequence>MSAFAMQLASLGPVSGVESKPTGAEQASAVNEDGQSFADTLNQVGQQQQAQENAEKQDLSKDEKQPSAHAMRKEHETVRRKNGSDAHKDVQGGEQVPLQQTQMESKAQVQKGEVKGQRVAVNGDGKPVNQGEMPRVSPNGEPQLGQNIPGVELQVGGQEAQFGRMLEQMQLHADEKTVKSVEKLDLQVKEGLAQIKGEQGGSSKAMRAVAQSPIRAQTPQFGDELGNRIGRMKLISKPGEQEQIRLRLEPRELGSLDVKLQIDADNRVHLTITAESEAAKEAINRNMSQLREALARQELGFAEVNVEVGQHDFADARSDAGFKDASEQGKEGSEERSPWQKEWDLVEQIIQSGQIRGPGLGGLSVIA</sequence>
<dbReference type="InterPro" id="IPR038610">
    <property type="entry name" value="FliK-like_C_sf"/>
</dbReference>
<feature type="domain" description="Flagellar hook-length control protein-like C-terminal" evidence="3">
    <location>
        <begin position="237"/>
        <end position="311"/>
    </location>
</feature>
<feature type="region of interest" description="Disordered" evidence="2">
    <location>
        <begin position="315"/>
        <end position="341"/>
    </location>
</feature>
<dbReference type="HOGENOM" id="CLU_753986_0_0_5"/>
<feature type="compositionally biased region" description="Polar residues" evidence="2">
    <location>
        <begin position="97"/>
        <end position="108"/>
    </location>
</feature>
<organism evidence="4 5">
    <name type="scientific">Magnetococcus marinus (strain ATCC BAA-1437 / JCM 17883 / MC-1)</name>
    <dbReference type="NCBI Taxonomy" id="156889"/>
    <lineage>
        <taxon>Bacteria</taxon>
        <taxon>Pseudomonadati</taxon>
        <taxon>Pseudomonadota</taxon>
        <taxon>Magnetococcia</taxon>
        <taxon>Magnetococcales</taxon>
        <taxon>Magnetococcaceae</taxon>
        <taxon>Magnetococcus</taxon>
    </lineage>
</organism>
<reference evidence="5" key="1">
    <citation type="journal article" date="2009" name="Appl. Environ. Microbiol.">
        <title>Complete genome sequence of the chemolithoautotrophic marine magnetotactic coccus strain MC-1.</title>
        <authorList>
            <person name="Schubbe S."/>
            <person name="Williams T.J."/>
            <person name="Xie G."/>
            <person name="Kiss H.E."/>
            <person name="Brettin T.S."/>
            <person name="Martinez D."/>
            <person name="Ross C.A."/>
            <person name="Schuler D."/>
            <person name="Cox B.L."/>
            <person name="Nealson K.H."/>
            <person name="Bazylinski D.A."/>
        </authorList>
    </citation>
    <scope>NUCLEOTIDE SEQUENCE [LARGE SCALE GENOMIC DNA]</scope>
    <source>
        <strain evidence="5">ATCC BAA-1437 / JCM 17883 / MC-1</strain>
    </source>
</reference>
<dbReference type="PANTHER" id="PTHR37533:SF2">
    <property type="entry name" value="FLAGELLAR HOOK-LENGTH CONTROL PROTEIN"/>
    <property type="match status" value="1"/>
</dbReference>
<dbReference type="Gene3D" id="3.30.750.140">
    <property type="match status" value="1"/>
</dbReference>
<evidence type="ECO:0000256" key="2">
    <source>
        <dbReference type="SAM" id="MobiDB-lite"/>
    </source>
</evidence>
<feature type="compositionally biased region" description="Basic and acidic residues" evidence="2">
    <location>
        <begin position="53"/>
        <end position="91"/>
    </location>
</feature>
<dbReference type="InterPro" id="IPR052563">
    <property type="entry name" value="FliK"/>
</dbReference>
<dbReference type="OrthoDB" id="7203912at2"/>
<dbReference type="EMBL" id="CP000471">
    <property type="protein sequence ID" value="ABK46057.1"/>
    <property type="molecule type" value="Genomic_DNA"/>
</dbReference>
<dbReference type="RefSeq" id="WP_011715113.1">
    <property type="nucleotide sequence ID" value="NC_008576.1"/>
</dbReference>
<dbReference type="PANTHER" id="PTHR37533">
    <property type="entry name" value="FLAGELLAR HOOK-LENGTH CONTROL PROTEIN"/>
    <property type="match status" value="1"/>
</dbReference>
<dbReference type="STRING" id="156889.Mmc1_3572"/>
<dbReference type="KEGG" id="mgm:Mmc1_3572"/>
<keyword evidence="1" id="KW-0175">Coiled coil</keyword>
<evidence type="ECO:0000256" key="1">
    <source>
        <dbReference type="SAM" id="Coils"/>
    </source>
</evidence>
<evidence type="ECO:0000259" key="3">
    <source>
        <dbReference type="Pfam" id="PF02120"/>
    </source>
</evidence>
<accession>A0LDL4</accession>
<protein>
    <submittedName>
        <fullName evidence="4">Flagellar hook-length control protein</fullName>
    </submittedName>
</protein>
<proteinExistence type="predicted"/>
<feature type="region of interest" description="Disordered" evidence="2">
    <location>
        <begin position="1"/>
        <end position="148"/>
    </location>
</feature>
<dbReference type="Proteomes" id="UP000002586">
    <property type="component" value="Chromosome"/>
</dbReference>
<dbReference type="Pfam" id="PF02120">
    <property type="entry name" value="Flg_hook"/>
    <property type="match status" value="1"/>
</dbReference>
<dbReference type="InterPro" id="IPR021136">
    <property type="entry name" value="Flagellar_hook_control-like_C"/>
</dbReference>
<dbReference type="eggNOG" id="COG3144">
    <property type="taxonomic scope" value="Bacteria"/>
</dbReference>
<feature type="compositionally biased region" description="Low complexity" evidence="2">
    <location>
        <begin position="42"/>
        <end position="52"/>
    </location>
</feature>
<evidence type="ECO:0000313" key="4">
    <source>
        <dbReference type="EMBL" id="ABK46057.1"/>
    </source>
</evidence>